<keyword evidence="2" id="KW-0699">rRNA-binding</keyword>
<dbReference type="FunFam" id="3.30.70.330:FF:000035">
    <property type="entry name" value="60S ribosomal protein L23a"/>
    <property type="match status" value="1"/>
</dbReference>
<dbReference type="InterPro" id="IPR001014">
    <property type="entry name" value="Ribosomal_uL23_CS"/>
</dbReference>
<evidence type="ECO:0000256" key="3">
    <source>
        <dbReference type="ARBA" id="ARBA00022884"/>
    </source>
</evidence>
<dbReference type="GO" id="GO:0003735">
    <property type="term" value="F:structural constituent of ribosome"/>
    <property type="evidence" value="ECO:0007669"/>
    <property type="project" value="InterPro"/>
</dbReference>
<feature type="compositionally biased region" description="Basic residues" evidence="7">
    <location>
        <begin position="28"/>
        <end position="45"/>
    </location>
</feature>
<evidence type="ECO:0000256" key="5">
    <source>
        <dbReference type="ARBA" id="ARBA00023274"/>
    </source>
</evidence>
<evidence type="ECO:0000256" key="6">
    <source>
        <dbReference type="RuleBase" id="RU003934"/>
    </source>
</evidence>
<dbReference type="InterPro" id="IPR012677">
    <property type="entry name" value="Nucleotide-bd_a/b_plait_sf"/>
</dbReference>
<dbReference type="GO" id="GO:1990904">
    <property type="term" value="C:ribonucleoprotein complex"/>
    <property type="evidence" value="ECO:0007669"/>
    <property type="project" value="UniProtKB-KW"/>
</dbReference>
<evidence type="ECO:0000256" key="2">
    <source>
        <dbReference type="ARBA" id="ARBA00022730"/>
    </source>
</evidence>
<dbReference type="EMBL" id="BEYU01000181">
    <property type="protein sequence ID" value="GBG34136.1"/>
    <property type="molecule type" value="Genomic_DNA"/>
</dbReference>
<keyword evidence="4 6" id="KW-0689">Ribosomal protein</keyword>
<dbReference type="OrthoDB" id="1267328at2759"/>
<dbReference type="NCBIfam" id="NF011118">
    <property type="entry name" value="PRK14548.1"/>
    <property type="match status" value="1"/>
</dbReference>
<dbReference type="Proteomes" id="UP000241890">
    <property type="component" value="Unassembled WGS sequence"/>
</dbReference>
<dbReference type="InParanoid" id="A0A2R5GTE2"/>
<keyword evidence="5 6" id="KW-0687">Ribonucleoprotein</keyword>
<dbReference type="PROSITE" id="PS00050">
    <property type="entry name" value="RIBOSOMAL_L23"/>
    <property type="match status" value="1"/>
</dbReference>
<dbReference type="Gene3D" id="3.30.70.330">
    <property type="match status" value="1"/>
</dbReference>
<dbReference type="InterPro" id="IPR013025">
    <property type="entry name" value="Ribosomal_uL23-like"/>
</dbReference>
<dbReference type="FunCoup" id="A0A2R5GTE2">
    <property type="interactions" value="320"/>
</dbReference>
<comment type="similarity">
    <text evidence="1 6">Belongs to the universal ribosomal protein uL23 family.</text>
</comment>
<evidence type="ECO:0000256" key="4">
    <source>
        <dbReference type="ARBA" id="ARBA00022980"/>
    </source>
</evidence>
<organism evidence="9 10">
    <name type="scientific">Hondaea fermentalgiana</name>
    <dbReference type="NCBI Taxonomy" id="2315210"/>
    <lineage>
        <taxon>Eukaryota</taxon>
        <taxon>Sar</taxon>
        <taxon>Stramenopiles</taxon>
        <taxon>Bigyra</taxon>
        <taxon>Labyrinthulomycetes</taxon>
        <taxon>Thraustochytrida</taxon>
        <taxon>Thraustochytriidae</taxon>
        <taxon>Hondaea</taxon>
    </lineage>
</organism>
<sequence>MARDYAEQKSKAQKAANAQRGTTSTKSVKMRTKPHFYRPYTKRTPKAPTYTRKSAPLTKVPKMDKYRIIRSPLSTEAAMKKIEDHNTLVFLVDVLANKRQIRAAVKELYEIQAEKVNTLIRPDGKKKAYVKLTQEQDALEIANRIGII</sequence>
<evidence type="ECO:0000259" key="8">
    <source>
        <dbReference type="Pfam" id="PF03939"/>
    </source>
</evidence>
<proteinExistence type="inferred from homology"/>
<dbReference type="Pfam" id="PF00276">
    <property type="entry name" value="Ribosomal_L23"/>
    <property type="match status" value="1"/>
</dbReference>
<evidence type="ECO:0000313" key="10">
    <source>
        <dbReference type="Proteomes" id="UP000241890"/>
    </source>
</evidence>
<feature type="domain" description="Large ribosomal subunit protein uL23 N-terminal" evidence="8">
    <location>
        <begin position="9"/>
        <end position="56"/>
    </location>
</feature>
<protein>
    <submittedName>
        <fullName evidence="9">60S ribosomal protein L23a</fullName>
    </submittedName>
</protein>
<dbReference type="GO" id="GO:0006412">
    <property type="term" value="P:translation"/>
    <property type="evidence" value="ECO:0007669"/>
    <property type="project" value="InterPro"/>
</dbReference>
<dbReference type="InterPro" id="IPR005633">
    <property type="entry name" value="Ribosomal_uL23_N"/>
</dbReference>
<dbReference type="GO" id="GO:0019843">
    <property type="term" value="F:rRNA binding"/>
    <property type="evidence" value="ECO:0007669"/>
    <property type="project" value="UniProtKB-KW"/>
</dbReference>
<feature type="compositionally biased region" description="Basic and acidic residues" evidence="7">
    <location>
        <begin position="1"/>
        <end position="10"/>
    </location>
</feature>
<reference evidence="9 10" key="1">
    <citation type="submission" date="2017-12" db="EMBL/GenBank/DDBJ databases">
        <title>Sequencing, de novo assembly and annotation of complete genome of a new Thraustochytrid species, strain FCC1311.</title>
        <authorList>
            <person name="Sedici K."/>
            <person name="Godart F."/>
            <person name="Aiese Cigliano R."/>
            <person name="Sanseverino W."/>
            <person name="Barakat M."/>
            <person name="Ortet P."/>
            <person name="Marechal E."/>
            <person name="Cagnac O."/>
            <person name="Amato A."/>
        </authorList>
    </citation>
    <scope>NUCLEOTIDE SEQUENCE [LARGE SCALE GENOMIC DNA]</scope>
</reference>
<name>A0A2R5GTE2_9STRA</name>
<evidence type="ECO:0000256" key="7">
    <source>
        <dbReference type="SAM" id="MobiDB-lite"/>
    </source>
</evidence>
<keyword evidence="3" id="KW-0694">RNA-binding</keyword>
<accession>A0A2R5GTE2</accession>
<keyword evidence="10" id="KW-1185">Reference proteome</keyword>
<dbReference type="AlphaFoldDB" id="A0A2R5GTE2"/>
<dbReference type="InterPro" id="IPR012678">
    <property type="entry name" value="Ribosomal_uL23/eL15/eS24_sf"/>
</dbReference>
<dbReference type="GO" id="GO:0005840">
    <property type="term" value="C:ribosome"/>
    <property type="evidence" value="ECO:0007669"/>
    <property type="project" value="UniProtKB-KW"/>
</dbReference>
<feature type="region of interest" description="Disordered" evidence="7">
    <location>
        <begin position="1"/>
        <end position="54"/>
    </location>
</feature>
<evidence type="ECO:0000256" key="1">
    <source>
        <dbReference type="ARBA" id="ARBA00006700"/>
    </source>
</evidence>
<dbReference type="Pfam" id="PF03939">
    <property type="entry name" value="Ribosomal_L23eN"/>
    <property type="match status" value="1"/>
</dbReference>
<dbReference type="PANTHER" id="PTHR11620">
    <property type="entry name" value="60S RIBOSOMAL PROTEIN L23A"/>
    <property type="match status" value="1"/>
</dbReference>
<comment type="caution">
    <text evidence="9">The sequence shown here is derived from an EMBL/GenBank/DDBJ whole genome shotgun (WGS) entry which is preliminary data.</text>
</comment>
<gene>
    <name evidence="9" type="ORF">FCC1311_103602</name>
</gene>
<dbReference type="SUPFAM" id="SSF54189">
    <property type="entry name" value="Ribosomal proteins S24e, L23 and L15e"/>
    <property type="match status" value="1"/>
</dbReference>
<evidence type="ECO:0000313" key="9">
    <source>
        <dbReference type="EMBL" id="GBG34136.1"/>
    </source>
</evidence>
<dbReference type="HAMAP" id="MF_01369_A">
    <property type="entry name" value="Ribosomal_uL23_A"/>
    <property type="match status" value="1"/>
</dbReference>